<dbReference type="Gene3D" id="1.10.443.10">
    <property type="entry name" value="Intergrase catalytic core"/>
    <property type="match status" value="1"/>
</dbReference>
<keyword evidence="5" id="KW-0233">DNA recombination</keyword>
<protein>
    <submittedName>
        <fullName evidence="7">Site-specific integrase</fullName>
    </submittedName>
</protein>
<name>A0A923RX43_9FIRM</name>
<evidence type="ECO:0000259" key="6">
    <source>
        <dbReference type="PROSITE" id="PS51898"/>
    </source>
</evidence>
<dbReference type="Proteomes" id="UP000606499">
    <property type="component" value="Unassembled WGS sequence"/>
</dbReference>
<dbReference type="PROSITE" id="PS51898">
    <property type="entry name" value="TYR_RECOMBINASE"/>
    <property type="match status" value="1"/>
</dbReference>
<dbReference type="Pfam" id="PF00589">
    <property type="entry name" value="Phage_integrase"/>
    <property type="match status" value="1"/>
</dbReference>
<proteinExistence type="inferred from homology"/>
<feature type="domain" description="Tyr recombinase" evidence="6">
    <location>
        <begin position="153"/>
        <end position="332"/>
    </location>
</feature>
<keyword evidence="3" id="KW-0229">DNA integration</keyword>
<dbReference type="PANTHER" id="PTHR30629:SF2">
    <property type="entry name" value="PROPHAGE INTEGRASE INTS-RELATED"/>
    <property type="match status" value="1"/>
</dbReference>
<dbReference type="EMBL" id="JACOPL010000029">
    <property type="protein sequence ID" value="MBC5726762.1"/>
    <property type="molecule type" value="Genomic_DNA"/>
</dbReference>
<dbReference type="Pfam" id="PF14659">
    <property type="entry name" value="Phage_int_SAM_3"/>
    <property type="match status" value="1"/>
</dbReference>
<dbReference type="InterPro" id="IPR013762">
    <property type="entry name" value="Integrase-like_cat_sf"/>
</dbReference>
<dbReference type="GO" id="GO:0006310">
    <property type="term" value="P:DNA recombination"/>
    <property type="evidence" value="ECO:0007669"/>
    <property type="project" value="UniProtKB-KW"/>
</dbReference>
<keyword evidence="8" id="KW-1185">Reference proteome</keyword>
<dbReference type="InterPro" id="IPR002104">
    <property type="entry name" value="Integrase_catalytic"/>
</dbReference>
<dbReference type="InterPro" id="IPR004107">
    <property type="entry name" value="Integrase_SAM-like_N"/>
</dbReference>
<reference evidence="7" key="1">
    <citation type="submission" date="2020-08" db="EMBL/GenBank/DDBJ databases">
        <title>Genome public.</title>
        <authorList>
            <person name="Liu C."/>
            <person name="Sun Q."/>
        </authorList>
    </citation>
    <scope>NUCLEOTIDE SEQUENCE</scope>
    <source>
        <strain evidence="7">NSJ-28</strain>
    </source>
</reference>
<gene>
    <name evidence="7" type="ORF">H8S45_15035</name>
</gene>
<dbReference type="InterPro" id="IPR010998">
    <property type="entry name" value="Integrase_recombinase_N"/>
</dbReference>
<dbReference type="SUPFAM" id="SSF56349">
    <property type="entry name" value="DNA breaking-rejoining enzymes"/>
    <property type="match status" value="1"/>
</dbReference>
<comment type="function">
    <text evidence="1">Site-specific tyrosine recombinase, which acts by catalyzing the cutting and rejoining of the recombining DNA molecules.</text>
</comment>
<dbReference type="InterPro" id="IPR011010">
    <property type="entry name" value="DNA_brk_join_enz"/>
</dbReference>
<dbReference type="GO" id="GO:0015074">
    <property type="term" value="P:DNA integration"/>
    <property type="evidence" value="ECO:0007669"/>
    <property type="project" value="UniProtKB-KW"/>
</dbReference>
<keyword evidence="4" id="KW-0238">DNA-binding</keyword>
<dbReference type="RefSeq" id="WP_186950449.1">
    <property type="nucleotide sequence ID" value="NZ_JACOPL010000029.1"/>
</dbReference>
<evidence type="ECO:0000256" key="3">
    <source>
        <dbReference type="ARBA" id="ARBA00022908"/>
    </source>
</evidence>
<sequence length="371" mass="41882">MAKKKLYTATYTFDGKRYYVRSSISQREADKKAAKALAAREEGIPKLDENTTVTEYATRWVETYKRTTVSKPVYSEYVHRINDIIIPAIGPLKMKNIKPTHLQEIMNAHADKSKSYCSKLLVIIHGIFRQAVKDEIIRRDPSEAVKEPKTKSGTHRSITPEERRKILETAKTHPFGLAVKILLMCGLRPQEVVALKWSDIDQINRRIMVRRAQKKSGDIAETKTEAGARNVPIPPALWDSLSIPDDIDKRIIVPPRGEGYTYSGMLYAWHKFKAAADVNIDMYDLRHTYCTDLEAAGVPINVAKYLMGHSNILMTSKIYTHMRDDTLASAADKIAKIGATTGATIKGKFAVKNGKFILIRDRNFETKTGTK</sequence>
<dbReference type="CDD" id="cd01189">
    <property type="entry name" value="INT_ICEBs1_C_like"/>
    <property type="match status" value="1"/>
</dbReference>
<evidence type="ECO:0000256" key="5">
    <source>
        <dbReference type="ARBA" id="ARBA00023172"/>
    </source>
</evidence>
<dbReference type="AlphaFoldDB" id="A0A923RX43"/>
<dbReference type="GO" id="GO:0003677">
    <property type="term" value="F:DNA binding"/>
    <property type="evidence" value="ECO:0007669"/>
    <property type="project" value="UniProtKB-KW"/>
</dbReference>
<evidence type="ECO:0000313" key="7">
    <source>
        <dbReference type="EMBL" id="MBC5726762.1"/>
    </source>
</evidence>
<comment type="similarity">
    <text evidence="2">Belongs to the 'phage' integrase family.</text>
</comment>
<evidence type="ECO:0000256" key="2">
    <source>
        <dbReference type="ARBA" id="ARBA00008857"/>
    </source>
</evidence>
<organism evidence="7 8">
    <name type="scientific">Agathobaculum faecis</name>
    <dbReference type="NCBI Taxonomy" id="2763013"/>
    <lineage>
        <taxon>Bacteria</taxon>
        <taxon>Bacillati</taxon>
        <taxon>Bacillota</taxon>
        <taxon>Clostridia</taxon>
        <taxon>Eubacteriales</taxon>
        <taxon>Butyricicoccaceae</taxon>
        <taxon>Agathobaculum</taxon>
    </lineage>
</organism>
<evidence type="ECO:0000256" key="4">
    <source>
        <dbReference type="ARBA" id="ARBA00023125"/>
    </source>
</evidence>
<dbReference type="Gene3D" id="1.10.150.130">
    <property type="match status" value="1"/>
</dbReference>
<dbReference type="PANTHER" id="PTHR30629">
    <property type="entry name" value="PROPHAGE INTEGRASE"/>
    <property type="match status" value="1"/>
</dbReference>
<evidence type="ECO:0000313" key="8">
    <source>
        <dbReference type="Proteomes" id="UP000606499"/>
    </source>
</evidence>
<accession>A0A923RX43</accession>
<comment type="caution">
    <text evidence="7">The sequence shown here is derived from an EMBL/GenBank/DDBJ whole genome shotgun (WGS) entry which is preliminary data.</text>
</comment>
<dbReference type="InterPro" id="IPR050808">
    <property type="entry name" value="Phage_Integrase"/>
</dbReference>
<evidence type="ECO:0000256" key="1">
    <source>
        <dbReference type="ARBA" id="ARBA00003283"/>
    </source>
</evidence>